<comment type="caution">
    <text evidence="1">The sequence shown here is derived from an EMBL/GenBank/DDBJ whole genome shotgun (WGS) entry which is preliminary data.</text>
</comment>
<gene>
    <name evidence="1" type="ORF">ABNX05_11600</name>
</gene>
<organism evidence="1 2">
    <name type="scientific">Lysinibacillus zambalensis</name>
    <dbReference type="NCBI Taxonomy" id="3160866"/>
    <lineage>
        <taxon>Bacteria</taxon>
        <taxon>Bacillati</taxon>
        <taxon>Bacillota</taxon>
        <taxon>Bacilli</taxon>
        <taxon>Bacillales</taxon>
        <taxon>Bacillaceae</taxon>
        <taxon>Lysinibacillus</taxon>
    </lineage>
</organism>
<accession>A0ABV1MT10</accession>
<name>A0ABV1MT10_9BACI</name>
<sequence>MSNKITTVDASFFTQRAKNANRKEVYHFDEEKGHSITYFPKFSKSKKDSLIVELMGTIQYCKTNNIDYLKDDADMEQYTGYLIIKYFTSLFDTLSKWSVEDNIAYLKGLYDSGDFELFFDEIFSFEEVTKVFDQLKKTNEIANMYKKELDKQKEIIESNVNSDVLKEKAINQLPN</sequence>
<dbReference type="EMBL" id="JBEGDG010000007">
    <property type="protein sequence ID" value="MEQ6355264.1"/>
    <property type="molecule type" value="Genomic_DNA"/>
</dbReference>
<proteinExistence type="predicted"/>
<dbReference type="Proteomes" id="UP001478862">
    <property type="component" value="Unassembled WGS sequence"/>
</dbReference>
<protein>
    <submittedName>
        <fullName evidence="1">Uncharacterized protein</fullName>
    </submittedName>
</protein>
<reference evidence="1 2" key="1">
    <citation type="submission" date="2024-06" db="EMBL/GenBank/DDBJ databases">
        <title>Lysinibacillus zambalefons sp. nov., a Novel Firmicute Isolated from the Poon Bato Zambales Hyperalkaline Spring.</title>
        <authorList>
            <person name="Aja J.A."/>
            <person name="Lazaro J.E.H."/>
            <person name="Llorin L.D."/>
            <person name="Lim K.R."/>
            <person name="Teodosio J."/>
            <person name="Dalisay D.S."/>
        </authorList>
    </citation>
    <scope>NUCLEOTIDE SEQUENCE [LARGE SCALE GENOMIC DNA]</scope>
    <source>
        <strain evidence="1 2">M3</strain>
    </source>
</reference>
<keyword evidence="2" id="KW-1185">Reference proteome</keyword>
<evidence type="ECO:0000313" key="2">
    <source>
        <dbReference type="Proteomes" id="UP001478862"/>
    </source>
</evidence>
<dbReference type="RefSeq" id="WP_349659893.1">
    <property type="nucleotide sequence ID" value="NZ_JBEGDG010000007.1"/>
</dbReference>
<evidence type="ECO:0000313" key="1">
    <source>
        <dbReference type="EMBL" id="MEQ6355264.1"/>
    </source>
</evidence>